<dbReference type="OrthoDB" id="797779at2"/>
<protein>
    <submittedName>
        <fullName evidence="1">Uncharacterized protein</fullName>
    </submittedName>
</protein>
<dbReference type="Proteomes" id="UP000318733">
    <property type="component" value="Unassembled WGS sequence"/>
</dbReference>
<dbReference type="RefSeq" id="WP_144247498.1">
    <property type="nucleotide sequence ID" value="NZ_VLPK01000001.1"/>
</dbReference>
<sequence>MKVITLHTRINPDELLAHLTQKLNPLFKEQRQEAISFKIEKAGDAVEISQPEIYEGTLFRLEIKGQELWITRNEHYVDDVNSLTVESILNSLFEDLADDIRGTDLVTEG</sequence>
<evidence type="ECO:0000313" key="1">
    <source>
        <dbReference type="EMBL" id="TSJ43935.1"/>
    </source>
</evidence>
<reference evidence="1 2" key="1">
    <citation type="submission" date="2019-07" db="EMBL/GenBank/DDBJ databases">
        <authorList>
            <person name="Huq M.A."/>
        </authorList>
    </citation>
    <scope>NUCLEOTIDE SEQUENCE [LARGE SCALE GENOMIC DNA]</scope>
    <source>
        <strain evidence="1 2">MAH-19</strain>
    </source>
</reference>
<keyword evidence="2" id="KW-1185">Reference proteome</keyword>
<dbReference type="EMBL" id="VLPK01000001">
    <property type="protein sequence ID" value="TSJ43935.1"/>
    <property type="molecule type" value="Genomic_DNA"/>
</dbReference>
<dbReference type="AlphaFoldDB" id="A0A556MVP3"/>
<comment type="caution">
    <text evidence="1">The sequence shown here is derived from an EMBL/GenBank/DDBJ whole genome shotgun (WGS) entry which is preliminary data.</text>
</comment>
<accession>A0A556MVP3</accession>
<name>A0A556MVP3_9SPHI</name>
<gene>
    <name evidence="1" type="ORF">FO440_07065</name>
</gene>
<organism evidence="1 2">
    <name type="scientific">Mucilaginibacter corticis</name>
    <dbReference type="NCBI Taxonomy" id="2597670"/>
    <lineage>
        <taxon>Bacteria</taxon>
        <taxon>Pseudomonadati</taxon>
        <taxon>Bacteroidota</taxon>
        <taxon>Sphingobacteriia</taxon>
        <taxon>Sphingobacteriales</taxon>
        <taxon>Sphingobacteriaceae</taxon>
        <taxon>Mucilaginibacter</taxon>
    </lineage>
</organism>
<evidence type="ECO:0000313" key="2">
    <source>
        <dbReference type="Proteomes" id="UP000318733"/>
    </source>
</evidence>
<proteinExistence type="predicted"/>